<keyword evidence="10" id="KW-1185">Reference proteome</keyword>
<dbReference type="InterPro" id="IPR044772">
    <property type="entry name" value="NO3_transporter"/>
</dbReference>
<evidence type="ECO:0000256" key="6">
    <source>
        <dbReference type="ARBA" id="ARBA00023136"/>
    </source>
</evidence>
<comment type="caution">
    <text evidence="9">The sequence shown here is derived from an EMBL/GenBank/DDBJ whole genome shotgun (WGS) entry which is preliminary data.</text>
</comment>
<feature type="transmembrane region" description="Helical" evidence="7">
    <location>
        <begin position="18"/>
        <end position="42"/>
    </location>
</feature>
<dbReference type="InterPro" id="IPR036259">
    <property type="entry name" value="MFS_trans_sf"/>
</dbReference>
<dbReference type="InterPro" id="IPR020846">
    <property type="entry name" value="MFS_dom"/>
</dbReference>
<feature type="transmembrane region" description="Helical" evidence="7">
    <location>
        <begin position="360"/>
        <end position="385"/>
    </location>
</feature>
<comment type="similarity">
    <text evidence="2">Belongs to the major facilitator superfamily. Nitrate/nitrite porter (TC 2.A.1.8) family.</text>
</comment>
<dbReference type="Gene3D" id="1.20.1250.20">
    <property type="entry name" value="MFS general substrate transporter like domains"/>
    <property type="match status" value="2"/>
</dbReference>
<dbReference type="Proteomes" id="UP001271780">
    <property type="component" value="Unassembled WGS sequence"/>
</dbReference>
<dbReference type="SUPFAM" id="SSF103473">
    <property type="entry name" value="MFS general substrate transporter"/>
    <property type="match status" value="1"/>
</dbReference>
<feature type="transmembrane region" description="Helical" evidence="7">
    <location>
        <begin position="54"/>
        <end position="76"/>
    </location>
</feature>
<feature type="transmembrane region" description="Helical" evidence="7">
    <location>
        <begin position="328"/>
        <end position="348"/>
    </location>
</feature>
<dbReference type="Pfam" id="PF07690">
    <property type="entry name" value="MFS_1"/>
    <property type="match status" value="1"/>
</dbReference>
<protein>
    <submittedName>
        <fullName evidence="9">Nitrate/nitrite transporter</fullName>
    </submittedName>
</protein>
<feature type="transmembrane region" description="Helical" evidence="7">
    <location>
        <begin position="108"/>
        <end position="129"/>
    </location>
</feature>
<comment type="subcellular location">
    <subcellularLocation>
        <location evidence="1">Membrane</location>
        <topology evidence="1">Multi-pass membrane protein</topology>
    </subcellularLocation>
</comment>
<evidence type="ECO:0000256" key="7">
    <source>
        <dbReference type="SAM" id="Phobius"/>
    </source>
</evidence>
<keyword evidence="6 7" id="KW-0472">Membrane</keyword>
<dbReference type="EMBL" id="JAVIIZ010000008">
    <property type="protein sequence ID" value="MDX8473542.1"/>
    <property type="molecule type" value="Genomic_DNA"/>
</dbReference>
<dbReference type="InterPro" id="IPR011701">
    <property type="entry name" value="MFS"/>
</dbReference>
<dbReference type="RefSeq" id="WP_320316809.1">
    <property type="nucleotide sequence ID" value="NZ_JAVIIX010000006.1"/>
</dbReference>
<reference evidence="9 10" key="1">
    <citation type="submission" date="2023-08" db="EMBL/GenBank/DDBJ databases">
        <title>Implementing the SeqCode for naming new Mesorhizobium species isolated from Vachellia karroo root nodules.</title>
        <authorList>
            <person name="Van Lill M."/>
        </authorList>
    </citation>
    <scope>NUCLEOTIDE SEQUENCE [LARGE SCALE GENOMIC DNA]</scope>
    <source>
        <strain evidence="9 10">VK23A</strain>
    </source>
</reference>
<feature type="transmembrane region" description="Helical" evidence="7">
    <location>
        <begin position="172"/>
        <end position="190"/>
    </location>
</feature>
<accession>A0ABU4XIS9</accession>
<evidence type="ECO:0000259" key="8">
    <source>
        <dbReference type="PROSITE" id="PS50850"/>
    </source>
</evidence>
<feature type="transmembrane region" description="Helical" evidence="7">
    <location>
        <begin position="391"/>
        <end position="410"/>
    </location>
</feature>
<evidence type="ECO:0000256" key="2">
    <source>
        <dbReference type="ARBA" id="ARBA00008432"/>
    </source>
</evidence>
<evidence type="ECO:0000256" key="3">
    <source>
        <dbReference type="ARBA" id="ARBA00022692"/>
    </source>
</evidence>
<gene>
    <name evidence="9" type="ORF">RFM27_15795</name>
</gene>
<feature type="transmembrane region" description="Helical" evidence="7">
    <location>
        <begin position="141"/>
        <end position="166"/>
    </location>
</feature>
<sequence length="433" mass="46309">MTTNFPAAQSQDSSSRQALVMSTIAFTVCFAVWTIFSIIGVRIKQELGLNETEFGLLVGTPILTGSLVRIVLGVWTDRYGGRLVYTMTMLAAAVATFLLAFAHTYGQMLVAALGVGLAGGSFAVGVAYVSRFFPAGKQGTALGIFGVGNVGAAVTKFLAPLVLLAWGWQSVALIWAAALVVMAAVFWFTTDDDPVIRERRAGKAAAPRSFWQEFAPLKNLQVWRFAFYYFFSFGAFVALSLWLPRYLIGVYGFGIATAGMIGAAYSIPASIFRAYGGVLSDRIGARTVLYWTFSVCAVATLVLSLPSADYVVRGISGPIPFHVEIGPLAFIAVACVLGFFMSLGKAAVYKHIPVYYPQSVGAVGGVVGMIGGLGGFILPIAFGALNDLTGVWSSCFMLLFLIVVSCLIWMHVTIRRMELAAEVKTAPLSYAAE</sequence>
<evidence type="ECO:0000256" key="4">
    <source>
        <dbReference type="ARBA" id="ARBA00022989"/>
    </source>
</evidence>
<feature type="transmembrane region" description="Helical" evidence="7">
    <location>
        <begin position="248"/>
        <end position="267"/>
    </location>
</feature>
<evidence type="ECO:0000256" key="5">
    <source>
        <dbReference type="ARBA" id="ARBA00023063"/>
    </source>
</evidence>
<name>A0ABU4XIS9_9HYPH</name>
<feature type="transmembrane region" description="Helical" evidence="7">
    <location>
        <begin position="288"/>
        <end position="308"/>
    </location>
</feature>
<organism evidence="9 10">
    <name type="scientific">Mesorhizobium dulcispinae</name>
    <dbReference type="NCBI Taxonomy" id="3072316"/>
    <lineage>
        <taxon>Bacteria</taxon>
        <taxon>Pseudomonadati</taxon>
        <taxon>Pseudomonadota</taxon>
        <taxon>Alphaproteobacteria</taxon>
        <taxon>Hyphomicrobiales</taxon>
        <taxon>Phyllobacteriaceae</taxon>
        <taxon>Mesorhizobium</taxon>
    </lineage>
</organism>
<feature type="transmembrane region" description="Helical" evidence="7">
    <location>
        <begin position="83"/>
        <end position="102"/>
    </location>
</feature>
<evidence type="ECO:0000256" key="1">
    <source>
        <dbReference type="ARBA" id="ARBA00004141"/>
    </source>
</evidence>
<dbReference type="PROSITE" id="PS50850">
    <property type="entry name" value="MFS"/>
    <property type="match status" value="1"/>
</dbReference>
<feature type="domain" description="Major facilitator superfamily (MFS) profile" evidence="8">
    <location>
        <begin position="17"/>
        <end position="418"/>
    </location>
</feature>
<dbReference type="PANTHER" id="PTHR23515">
    <property type="entry name" value="HIGH-AFFINITY NITRATE TRANSPORTER 2.3"/>
    <property type="match status" value="1"/>
</dbReference>
<evidence type="ECO:0000313" key="10">
    <source>
        <dbReference type="Proteomes" id="UP001271780"/>
    </source>
</evidence>
<keyword evidence="4 7" id="KW-1133">Transmembrane helix</keyword>
<keyword evidence="3 7" id="KW-0812">Transmembrane</keyword>
<feature type="transmembrane region" description="Helical" evidence="7">
    <location>
        <begin position="225"/>
        <end position="242"/>
    </location>
</feature>
<proteinExistence type="inferred from homology"/>
<evidence type="ECO:0000313" key="9">
    <source>
        <dbReference type="EMBL" id="MDX8473542.1"/>
    </source>
</evidence>
<keyword evidence="5" id="KW-0534">Nitrate assimilation</keyword>